<dbReference type="Proteomes" id="UP000557392">
    <property type="component" value="Unassembled WGS sequence"/>
</dbReference>
<reference evidence="2 3" key="1">
    <citation type="submission" date="2020-08" db="EMBL/GenBank/DDBJ databases">
        <title>Genomic Encyclopedia of Type Strains, Phase IV (KMG-IV): sequencing the most valuable type-strain genomes for metagenomic binning, comparative biology and taxonomic classification.</title>
        <authorList>
            <person name="Goeker M."/>
        </authorList>
    </citation>
    <scope>NUCLEOTIDE SEQUENCE [LARGE SCALE GENOMIC DNA]</scope>
    <source>
        <strain evidence="2 3">DSM 101806</strain>
    </source>
</reference>
<keyword evidence="1" id="KW-0732">Signal</keyword>
<feature type="chain" id="PRO_5031480600" description="YbjN domain-containing protein" evidence="1">
    <location>
        <begin position="22"/>
        <end position="149"/>
    </location>
</feature>
<feature type="signal peptide" evidence="1">
    <location>
        <begin position="1"/>
        <end position="21"/>
    </location>
</feature>
<dbReference type="RefSeq" id="WP_183995866.1">
    <property type="nucleotide sequence ID" value="NZ_JACIEH010000001.1"/>
</dbReference>
<evidence type="ECO:0000313" key="3">
    <source>
        <dbReference type="Proteomes" id="UP000557392"/>
    </source>
</evidence>
<evidence type="ECO:0000313" key="2">
    <source>
        <dbReference type="EMBL" id="MBB4097869.1"/>
    </source>
</evidence>
<accession>A0A7W6NWV2</accession>
<gene>
    <name evidence="2" type="ORF">GGR46_001402</name>
</gene>
<name>A0A7W6NWV2_9SPHN</name>
<evidence type="ECO:0000256" key="1">
    <source>
        <dbReference type="SAM" id="SignalP"/>
    </source>
</evidence>
<proteinExistence type="predicted"/>
<comment type="caution">
    <text evidence="2">The sequence shown here is derived from an EMBL/GenBank/DDBJ whole genome shotgun (WGS) entry which is preliminary data.</text>
</comment>
<protein>
    <recommendedName>
        <fullName evidence="4">YbjN domain-containing protein</fullName>
    </recommendedName>
</protein>
<evidence type="ECO:0008006" key="4">
    <source>
        <dbReference type="Google" id="ProtNLM"/>
    </source>
</evidence>
<keyword evidence="3" id="KW-1185">Reference proteome</keyword>
<dbReference type="EMBL" id="JACIEH010000001">
    <property type="protein sequence ID" value="MBB4097869.1"/>
    <property type="molecule type" value="Genomic_DNA"/>
</dbReference>
<sequence length="149" mass="16877">MIRCTPLLAVPALLLASPAVAQDQEPTVEAVQASLDRFDYAQMRVEIVVARDDVKKTWLISRRATGSRTLRRCVTEFATPEVLLIANTKPAKTYVLDWSDVTKVSSSDLYEMDLEHRDTALRTKFRFNQTGLAPAFQQASEFLRKQCTR</sequence>
<dbReference type="AlphaFoldDB" id="A0A7W6NWV2"/>
<organism evidence="2 3">
    <name type="scientific">Sphingomonas kyeonggiensis</name>
    <dbReference type="NCBI Taxonomy" id="1268553"/>
    <lineage>
        <taxon>Bacteria</taxon>
        <taxon>Pseudomonadati</taxon>
        <taxon>Pseudomonadota</taxon>
        <taxon>Alphaproteobacteria</taxon>
        <taxon>Sphingomonadales</taxon>
        <taxon>Sphingomonadaceae</taxon>
        <taxon>Sphingomonas</taxon>
    </lineage>
</organism>